<feature type="binding site" evidence="1">
    <location>
        <position position="331"/>
    </location>
    <ligand>
        <name>Mn(2+)</name>
        <dbReference type="ChEBI" id="CHEBI:29035"/>
    </ligand>
</feature>
<feature type="domain" description="L-arabinose isomerase central" evidence="4">
    <location>
        <begin position="177"/>
        <end position="323"/>
    </location>
</feature>
<evidence type="ECO:0000259" key="4">
    <source>
        <dbReference type="Pfam" id="PF24856"/>
    </source>
</evidence>
<dbReference type="AlphaFoldDB" id="A0A916JZM4"/>
<sequence length="496" mass="54975">MLPVQPYEFWFVTGSQHLYGPETLREVEAHSVQMAGGLDRAEAIPYRVLFKPVVTTPDAIRRLCLEANADDRCAGLITWMHTFSPAKMWIAGLTELTKPLLHFHTQYNRDIPWDSIDMDFMNLNQAAHGDREYGFIGARLGIARKVVAGHWQDERTCRRIGGWMRTAAAYAEGRNLKVARFGDNMRQVAVTEGDKVEAQIRFGWSVNGYGVGDLVQTMNEVTDAQLRAQLDEYAEQYEIGSDVRSMPAMWDAVRYQARAELGLKAFLQAGGFGAFTTTFEDLHGLEQLPGLAVQRLMAEGYGFGGEGDWKTAALVRIMKMIAGGEGTSFMEDYTYHLEPGSELVLGAHMLEICPTIAAARPRIEVHPLGIGGKAAPARMVFDGRGGPAVNASLIDLGSRFRLLVNEVEAVQPEKPMPRLPVARVLWKPQPSLQTSAEAWIMAGGAHHTGFSYAVTAEQLADWAEMAGVECAVIGGQTSLQAFRNELRWNDMAWRLR</sequence>
<keyword evidence="1" id="KW-0119">Carbohydrate metabolism</keyword>
<dbReference type="Pfam" id="PF24856">
    <property type="entry name" value="AraA_central"/>
    <property type="match status" value="1"/>
</dbReference>
<protein>
    <recommendedName>
        <fullName evidence="1">L-arabinose isomerase</fullName>
        <ecNumber evidence="1">5.3.1.4</ecNumber>
    </recommendedName>
</protein>
<keyword evidence="1" id="KW-0479">Metal-binding</keyword>
<dbReference type="PANTHER" id="PTHR38464:SF1">
    <property type="entry name" value="L-ARABINOSE ISOMERASE"/>
    <property type="match status" value="1"/>
</dbReference>
<organism evidence="5 6">
    <name type="scientific">Paenibacillus solanacearum</name>
    <dbReference type="NCBI Taxonomy" id="2048548"/>
    <lineage>
        <taxon>Bacteria</taxon>
        <taxon>Bacillati</taxon>
        <taxon>Bacillota</taxon>
        <taxon>Bacilli</taxon>
        <taxon>Bacillales</taxon>
        <taxon>Paenibacillaceae</taxon>
        <taxon>Paenibacillus</taxon>
    </lineage>
</organism>
<dbReference type="EC" id="5.3.1.4" evidence="1"/>
<keyword evidence="1" id="KW-0054">Arabinose catabolism</keyword>
<keyword evidence="6" id="KW-1185">Reference proteome</keyword>
<dbReference type="PANTHER" id="PTHR38464">
    <property type="entry name" value="L-ARABINOSE ISOMERASE"/>
    <property type="match status" value="1"/>
</dbReference>
<feature type="domain" description="L-arabinose isomerase C-terminal" evidence="3">
    <location>
        <begin position="326"/>
        <end position="469"/>
    </location>
</feature>
<comment type="caution">
    <text evidence="5">The sequence shown here is derived from an EMBL/GenBank/DDBJ whole genome shotgun (WGS) entry which is preliminary data.</text>
</comment>
<dbReference type="GO" id="GO:0030145">
    <property type="term" value="F:manganese ion binding"/>
    <property type="evidence" value="ECO:0007669"/>
    <property type="project" value="UniProtKB-UniRule"/>
</dbReference>
<dbReference type="Proteomes" id="UP000693672">
    <property type="component" value="Unassembled WGS sequence"/>
</dbReference>
<feature type="binding site" evidence="1">
    <location>
        <position position="447"/>
    </location>
    <ligand>
        <name>Mn(2+)</name>
        <dbReference type="ChEBI" id="CHEBI:29035"/>
    </ligand>
</feature>
<dbReference type="Pfam" id="PF02610">
    <property type="entry name" value="AraA_N"/>
    <property type="match status" value="1"/>
</dbReference>
<feature type="domain" description="L-arabinose isomerase N-terminal" evidence="2">
    <location>
        <begin position="7"/>
        <end position="172"/>
    </location>
</feature>
<reference evidence="5" key="1">
    <citation type="submission" date="2021-06" db="EMBL/GenBank/DDBJ databases">
        <authorList>
            <person name="Criscuolo A."/>
        </authorList>
    </citation>
    <scope>NUCLEOTIDE SEQUENCE</scope>
    <source>
        <strain evidence="5">CIP111600</strain>
    </source>
</reference>
<dbReference type="PIRSF" id="PIRSF001478">
    <property type="entry name" value="L-ara_isomerase"/>
    <property type="match status" value="1"/>
</dbReference>
<comment type="similarity">
    <text evidence="1">Belongs to the arabinose isomerase family.</text>
</comment>
<comment type="catalytic activity">
    <reaction evidence="1">
        <text>beta-L-arabinopyranose = L-ribulose</text>
        <dbReference type="Rhea" id="RHEA:14821"/>
        <dbReference type="ChEBI" id="CHEBI:16880"/>
        <dbReference type="ChEBI" id="CHEBI:40886"/>
        <dbReference type="EC" id="5.3.1.4"/>
    </reaction>
</comment>
<feature type="binding site" evidence="1">
    <location>
        <position position="306"/>
    </location>
    <ligand>
        <name>Mn(2+)</name>
        <dbReference type="ChEBI" id="CHEBI:29035"/>
    </ligand>
</feature>
<dbReference type="HAMAP" id="MF_00519">
    <property type="entry name" value="Arabinose_Isome"/>
    <property type="match status" value="1"/>
</dbReference>
<dbReference type="InterPro" id="IPR055390">
    <property type="entry name" value="AraA_central"/>
</dbReference>
<evidence type="ECO:0000313" key="6">
    <source>
        <dbReference type="Proteomes" id="UP000693672"/>
    </source>
</evidence>
<keyword evidence="1" id="KW-0464">Manganese</keyword>
<dbReference type="GO" id="GO:0005829">
    <property type="term" value="C:cytosol"/>
    <property type="evidence" value="ECO:0007669"/>
    <property type="project" value="TreeGrafter"/>
</dbReference>
<dbReference type="GO" id="GO:0019569">
    <property type="term" value="P:L-arabinose catabolic process to D-xylulose 5-phosphate"/>
    <property type="evidence" value="ECO:0007669"/>
    <property type="project" value="UniProtKB-UniRule"/>
</dbReference>
<accession>A0A916JZM4</accession>
<evidence type="ECO:0000313" key="5">
    <source>
        <dbReference type="EMBL" id="CAG7619009.1"/>
    </source>
</evidence>
<gene>
    <name evidence="5" type="primary">araA_1</name>
    <name evidence="1" type="synonym">araA</name>
    <name evidence="5" type="ORF">PAESOLCIP111_02172</name>
</gene>
<evidence type="ECO:0000256" key="1">
    <source>
        <dbReference type="HAMAP-Rule" id="MF_00519"/>
    </source>
</evidence>
<dbReference type="GO" id="GO:0008733">
    <property type="term" value="F:L-arabinose isomerase activity"/>
    <property type="evidence" value="ECO:0007669"/>
    <property type="project" value="UniProtKB-UniRule"/>
</dbReference>
<name>A0A916JZM4_9BACL</name>
<evidence type="ECO:0000259" key="2">
    <source>
        <dbReference type="Pfam" id="PF02610"/>
    </source>
</evidence>
<dbReference type="Pfam" id="PF11762">
    <property type="entry name" value="Arabinose_Iso_C"/>
    <property type="match status" value="1"/>
</dbReference>
<dbReference type="RefSeq" id="WP_218091955.1">
    <property type="nucleotide sequence ID" value="NZ_CAJVAS010000007.1"/>
</dbReference>
<keyword evidence="1 5" id="KW-0413">Isomerase</keyword>
<comment type="pathway">
    <text evidence="1">Carbohydrate degradation; L-arabinose degradation via L-ribulose; D-xylulose 5-phosphate from L-arabinose (bacterial route): step 1/3.</text>
</comment>
<feature type="binding site" evidence="1">
    <location>
        <position position="348"/>
    </location>
    <ligand>
        <name>Mn(2+)</name>
        <dbReference type="ChEBI" id="CHEBI:29035"/>
    </ligand>
</feature>
<dbReference type="CDD" id="cd03557">
    <property type="entry name" value="L-arabinose_isomerase"/>
    <property type="match status" value="1"/>
</dbReference>
<dbReference type="EMBL" id="CAJVAS010000007">
    <property type="protein sequence ID" value="CAG7619009.1"/>
    <property type="molecule type" value="Genomic_DNA"/>
</dbReference>
<comment type="function">
    <text evidence="1">Catalyzes the conversion of L-arabinose to L-ribulose.</text>
</comment>
<dbReference type="InterPro" id="IPR055389">
    <property type="entry name" value="AraA_N"/>
</dbReference>
<comment type="cofactor">
    <cofactor evidence="1">
        <name>Mn(2+)</name>
        <dbReference type="ChEBI" id="CHEBI:29035"/>
    </cofactor>
    <text evidence="1">Binds 1 Mn(2+) ion per subunit.</text>
</comment>
<evidence type="ECO:0000259" key="3">
    <source>
        <dbReference type="Pfam" id="PF11762"/>
    </source>
</evidence>
<proteinExistence type="inferred from homology"/>
<dbReference type="InterPro" id="IPR003762">
    <property type="entry name" value="Lara_isomerase"/>
</dbReference>
<dbReference type="NCBIfam" id="NF002795">
    <property type="entry name" value="PRK02929.1"/>
    <property type="match status" value="1"/>
</dbReference>
<dbReference type="InterPro" id="IPR024664">
    <property type="entry name" value="Ara_Isoase_C"/>
</dbReference>